<protein>
    <submittedName>
        <fullName evidence="1">Uncharacterized protein</fullName>
    </submittedName>
</protein>
<evidence type="ECO:0000313" key="2">
    <source>
        <dbReference type="Proteomes" id="UP000318704"/>
    </source>
</evidence>
<sequence length="44" mass="5289">MQTGYIQILKFKYHTNVKRAKYAISKIFSPTYNESKVDFSYHLE</sequence>
<dbReference type="EMBL" id="CP037920">
    <property type="protein sequence ID" value="QDT98445.1"/>
    <property type="molecule type" value="Genomic_DNA"/>
</dbReference>
<evidence type="ECO:0000313" key="1">
    <source>
        <dbReference type="EMBL" id="QDT98445.1"/>
    </source>
</evidence>
<reference evidence="1 2" key="1">
    <citation type="submission" date="2019-03" db="EMBL/GenBank/DDBJ databases">
        <title>Deep-cultivation of Planctomycetes and their phenomic and genomic characterization uncovers novel biology.</title>
        <authorList>
            <person name="Wiegand S."/>
            <person name="Jogler M."/>
            <person name="Boedeker C."/>
            <person name="Pinto D."/>
            <person name="Vollmers J."/>
            <person name="Rivas-Marin E."/>
            <person name="Kohn T."/>
            <person name="Peeters S.H."/>
            <person name="Heuer A."/>
            <person name="Rast P."/>
            <person name="Oberbeckmann S."/>
            <person name="Bunk B."/>
            <person name="Jeske O."/>
            <person name="Meyerdierks A."/>
            <person name="Storesund J.E."/>
            <person name="Kallscheuer N."/>
            <person name="Luecker S."/>
            <person name="Lage O.M."/>
            <person name="Pohl T."/>
            <person name="Merkel B.J."/>
            <person name="Hornburger P."/>
            <person name="Mueller R.-W."/>
            <person name="Bruemmer F."/>
            <person name="Labrenz M."/>
            <person name="Spormann A.M."/>
            <person name="Op den Camp H."/>
            <person name="Overmann J."/>
            <person name="Amann R."/>
            <person name="Jetten M.S.M."/>
            <person name="Mascher T."/>
            <person name="Medema M.H."/>
            <person name="Devos D.P."/>
            <person name="Kaster A.-K."/>
            <person name="Ovreas L."/>
            <person name="Rohde M."/>
            <person name="Galperin M.Y."/>
            <person name="Jogler C."/>
        </authorList>
    </citation>
    <scope>NUCLEOTIDE SEQUENCE [LARGE SCALE GENOMIC DNA]</scope>
    <source>
        <strain evidence="1 2">V144</strain>
    </source>
</reference>
<accession>A0A517VZL8</accession>
<gene>
    <name evidence="1" type="ORF">V144x_39470</name>
</gene>
<dbReference type="KEGG" id="gaw:V144x_39470"/>
<name>A0A517VZL8_9PLAN</name>
<dbReference type="Proteomes" id="UP000318704">
    <property type="component" value="Chromosome"/>
</dbReference>
<dbReference type="AlphaFoldDB" id="A0A517VZL8"/>
<proteinExistence type="predicted"/>
<organism evidence="1 2">
    <name type="scientific">Gimesia aquarii</name>
    <dbReference type="NCBI Taxonomy" id="2527964"/>
    <lineage>
        <taxon>Bacteria</taxon>
        <taxon>Pseudomonadati</taxon>
        <taxon>Planctomycetota</taxon>
        <taxon>Planctomycetia</taxon>
        <taxon>Planctomycetales</taxon>
        <taxon>Planctomycetaceae</taxon>
        <taxon>Gimesia</taxon>
    </lineage>
</organism>